<dbReference type="AlphaFoldDB" id="A0A0F9WXP2"/>
<protein>
    <recommendedName>
        <fullName evidence="2">JAB domain-containing protein</fullName>
    </recommendedName>
</protein>
<comment type="caution">
    <text evidence="1">The sequence shown here is derived from an EMBL/GenBank/DDBJ whole genome shotgun (WGS) entry which is preliminary data.</text>
</comment>
<gene>
    <name evidence="1" type="ORF">LCGC14_0220740</name>
</gene>
<name>A0A0F9WXP2_9ZZZZ</name>
<organism evidence="1">
    <name type="scientific">marine sediment metagenome</name>
    <dbReference type="NCBI Taxonomy" id="412755"/>
    <lineage>
        <taxon>unclassified sequences</taxon>
        <taxon>metagenomes</taxon>
        <taxon>ecological metagenomes</taxon>
    </lineage>
</organism>
<sequence length="308" mass="35559">MAKTEEFLKPKVTFGDTLRISPLAFAKMIFWRDCGDTEVAAYATTHTDDPLFITDFRLIKQECTNITFDIDKNDLAEDVEHTLDDGLCPWMTHNILCHTHPGCSPLPSHNDEENFKKAFSHPNWAIMLIIAENGETYCRLKINTAPGVEKLLKVSVDFSQEFEASNHQSWDTEYKSKVTEKKFRMTGKEGVAANNALPFQGTEGFPCWDYEKEDWVEFDRQGEGGNEEAYDIASDCFWDRDGNAVYWCEDHYGWYFFDPVNDKWSFDDADDDENSIVEIERPDEKWAEQVVAWAEKFADEQNICVGEQ</sequence>
<evidence type="ECO:0000313" key="1">
    <source>
        <dbReference type="EMBL" id="KKN91206.1"/>
    </source>
</evidence>
<proteinExistence type="predicted"/>
<evidence type="ECO:0008006" key="2">
    <source>
        <dbReference type="Google" id="ProtNLM"/>
    </source>
</evidence>
<dbReference type="EMBL" id="LAZR01000105">
    <property type="protein sequence ID" value="KKN91206.1"/>
    <property type="molecule type" value="Genomic_DNA"/>
</dbReference>
<reference evidence="1" key="1">
    <citation type="journal article" date="2015" name="Nature">
        <title>Complex archaea that bridge the gap between prokaryotes and eukaryotes.</title>
        <authorList>
            <person name="Spang A."/>
            <person name="Saw J.H."/>
            <person name="Jorgensen S.L."/>
            <person name="Zaremba-Niedzwiedzka K."/>
            <person name="Martijn J."/>
            <person name="Lind A.E."/>
            <person name="van Eijk R."/>
            <person name="Schleper C."/>
            <person name="Guy L."/>
            <person name="Ettema T.J."/>
        </authorList>
    </citation>
    <scope>NUCLEOTIDE SEQUENCE</scope>
</reference>
<accession>A0A0F9WXP2</accession>